<dbReference type="InterPro" id="IPR003599">
    <property type="entry name" value="Ig_sub"/>
</dbReference>
<evidence type="ECO:0000313" key="23">
    <source>
        <dbReference type="EMBL" id="KAF6306835.1"/>
    </source>
</evidence>
<dbReference type="Proteomes" id="UP000585614">
    <property type="component" value="Unassembled WGS sequence"/>
</dbReference>
<feature type="compositionally biased region" description="Basic and acidic residues" evidence="21">
    <location>
        <begin position="96"/>
        <end position="105"/>
    </location>
</feature>
<keyword evidence="17" id="KW-0393">Immunoglobulin domain</keyword>
<dbReference type="FunFam" id="2.60.40.10:FF:001560">
    <property type="entry name" value="palladin isoform X1"/>
    <property type="match status" value="1"/>
</dbReference>
<evidence type="ECO:0000256" key="4">
    <source>
        <dbReference type="ARBA" id="ARBA00004246"/>
    </source>
</evidence>
<dbReference type="CDD" id="cd20972">
    <property type="entry name" value="IgI_2_Titin_Z1z2-like"/>
    <property type="match status" value="1"/>
</dbReference>
<feature type="region of interest" description="Disordered" evidence="21">
    <location>
        <begin position="884"/>
        <end position="913"/>
    </location>
</feature>
<feature type="compositionally biased region" description="Polar residues" evidence="21">
    <location>
        <begin position="186"/>
        <end position="222"/>
    </location>
</feature>
<feature type="region of interest" description="Disordered" evidence="21">
    <location>
        <begin position="359"/>
        <end position="394"/>
    </location>
</feature>
<evidence type="ECO:0000256" key="17">
    <source>
        <dbReference type="ARBA" id="ARBA00023319"/>
    </source>
</evidence>
<dbReference type="Proteomes" id="UP000472240">
    <property type="component" value="Chromosome 18"/>
</dbReference>
<evidence type="ECO:0000256" key="5">
    <source>
        <dbReference type="ARBA" id="ARBA00004466"/>
    </source>
</evidence>
<gene>
    <name evidence="24" type="primary">PALLD</name>
    <name evidence="23" type="ORF">mRhiFer1_012560</name>
</gene>
<evidence type="ECO:0000256" key="9">
    <source>
        <dbReference type="ARBA" id="ARBA00022490"/>
    </source>
</evidence>
<dbReference type="GO" id="GO:0030018">
    <property type="term" value="C:Z disc"/>
    <property type="evidence" value="ECO:0007669"/>
    <property type="project" value="UniProtKB-SubCell"/>
</dbReference>
<evidence type="ECO:0000256" key="19">
    <source>
        <dbReference type="ARBA" id="ARBA00065150"/>
    </source>
</evidence>
<dbReference type="InterPro" id="IPR013783">
    <property type="entry name" value="Ig-like_fold"/>
</dbReference>
<name>A0A671EC61_RHIFE</name>
<feature type="domain" description="Ig-like" evidence="22">
    <location>
        <begin position="923"/>
        <end position="1014"/>
    </location>
</feature>
<dbReference type="GO" id="GO:0030027">
    <property type="term" value="C:lamellipodium"/>
    <property type="evidence" value="ECO:0007669"/>
    <property type="project" value="UniProtKB-SubCell"/>
</dbReference>
<dbReference type="GO" id="GO:0003779">
    <property type="term" value="F:actin binding"/>
    <property type="evidence" value="ECO:0007669"/>
    <property type="project" value="UniProtKB-KW"/>
</dbReference>
<evidence type="ECO:0000256" key="15">
    <source>
        <dbReference type="ARBA" id="ARBA00023212"/>
    </source>
</evidence>
<dbReference type="InterPro" id="IPR013098">
    <property type="entry name" value="Ig_I-set"/>
</dbReference>
<feature type="region of interest" description="Disordered" evidence="21">
    <location>
        <begin position="53"/>
        <end position="161"/>
    </location>
</feature>
<feature type="domain" description="Ig-like" evidence="22">
    <location>
        <begin position="435"/>
        <end position="534"/>
    </location>
</feature>
<reference evidence="24 25" key="2">
    <citation type="journal article" date="2018" name="Annu Rev Anim Biosci">
        <title>Bat Biology, Genomes, and the Bat1K Project: To Generate Chromosome-Level Genomes for All Living Bat Species.</title>
        <authorList>
            <person name="Teeling E.C."/>
            <person name="Vernes S.C."/>
            <person name="Davalos L.M."/>
            <person name="Ray D.A."/>
            <person name="Gilbert M.T.P."/>
            <person name="Myers E."/>
        </authorList>
    </citation>
    <scope>NUCLEOTIDE SEQUENCE</scope>
</reference>
<evidence type="ECO:0000256" key="1">
    <source>
        <dbReference type="ARBA" id="ARBA00004188"/>
    </source>
</evidence>
<evidence type="ECO:0000256" key="21">
    <source>
        <dbReference type="SAM" id="MobiDB-lite"/>
    </source>
</evidence>
<dbReference type="SUPFAM" id="SSF48726">
    <property type="entry name" value="Immunoglobulin"/>
    <property type="match status" value="5"/>
</dbReference>
<evidence type="ECO:0000256" key="16">
    <source>
        <dbReference type="ARBA" id="ARBA00023273"/>
    </source>
</evidence>
<evidence type="ECO:0000256" key="10">
    <source>
        <dbReference type="ARBA" id="ARBA00022553"/>
    </source>
</evidence>
<dbReference type="FunFam" id="2.60.40.10:FF:000256">
    <property type="entry name" value="myopalladin isoform X1"/>
    <property type="match status" value="1"/>
</dbReference>
<proteinExistence type="inferred from homology"/>
<evidence type="ECO:0000256" key="2">
    <source>
        <dbReference type="ARBA" id="ARBA00004216"/>
    </source>
</evidence>
<keyword evidence="11" id="KW-0677">Repeat</keyword>
<evidence type="ECO:0000256" key="8">
    <source>
        <dbReference type="ARBA" id="ARBA00004624"/>
    </source>
</evidence>
<keyword evidence="16" id="KW-0966">Cell projection</keyword>
<dbReference type="Gene3D" id="2.60.40.10">
    <property type="entry name" value="Immunoglobulins"/>
    <property type="match status" value="5"/>
</dbReference>
<dbReference type="FunFam" id="2.60.40.10:FF:000761">
    <property type="entry name" value="palladin isoform X2"/>
    <property type="match status" value="1"/>
</dbReference>
<feature type="domain" description="Ig-like" evidence="22">
    <location>
        <begin position="1021"/>
        <end position="1112"/>
    </location>
</feature>
<dbReference type="PANTHER" id="PTHR47633:SF10">
    <property type="entry name" value="PALLADIN, CYTOSKELETAL ASSOCIATED PROTEIN"/>
    <property type="match status" value="1"/>
</dbReference>
<sequence length="1118" mass="122755">MSETSSHDSFYDSLSDMQEDSKNADFFPELSAFLSQEEINKSLDLARRAIANSETEDFDSEKEISQIFNNSPGSLCENPSRKDTKLCEPTSSGRPPDNRPGEHTESISSPGSKRKPAISPLLARPSYIQSLRKAEKRGTKTPDTSVKSKPAFQGKAGSQSQLCDKAANFIEELTSIFREAAKPRNRSPNGESSSPDSGYLSPKNQPSALMSASASQSPTGDQQEIEAEVKLPEARHCYGADRDEALPCNSISHPQPQNALHFPSAPRFIQKLRSQEVAEGSRVYLECRVTGNPTPRVRWFCEGKEVHNTPDIQIHCEGEDLHSLVIAEAFEDDTGRYTCLATNPSGSETTSAEVFIEGASSSDSDSENLAFKSKPGAMPQAQKKTTSVSLTIGSSSPKTGVTTAVIQPLSVPVQQVHSPTSYLCRPDGTTSAYFPPVFTKELQNIAASEGQVVVLECRVRGAPPLQVKWFRQGSEIQDSPDFRILQKKPRSTAEPEEICTLVIAETFPEDAGIFTCSARNDYGSVTSTAQLVVTSANTENCSYDSMGESNNDHFQHFPPPPPILETSPFELASKKPAEIQQVNSPELGLGMAALQMQFSSAERETNGVHPNHGVNGLINGKANGNKSPPTPAVLLSPTKEPPPLLAKPKLGFPKKANRTARIASDEEIQGTKDAVIQDLERKLRFKEDLLNNGQPRLTYEERMARRLLGADSATVFNIQEPEEETANQEIGSPHASVGSPLDGQKEYRVSSCEQRLISEIEYRLERSPVDESGDEAQYGDMPVENGVAPFFEMKLKHYKIFEGMPVTFTCRVTGNPKPKIYWFKDGKQISPKNDHYTIQRDLDGTCSLHTTASTLDDDGNYTIMAANPQGRVSCTGRLMVQAVNQRGRSPRSPSGHPHGRRPRSRSRDSGDENEPIQERFFRPHFLQAPGDLTVQEGKLCRMDCKVSGLPTPDLSWQLDGKPIRPDSAHKMLVRENGVHSLIIEPVTSRDAGIYTCTATNRAGQNAFSLELVVAAKEAHKPPVFIEKLQNTGVADGYPVRLECRVSGVPPPQIFWKKENESLTHSTDRVSMHQDTHGYICLLIQGATKEDAGWYTVSAKNEAGIVSCTARLDVYISQH</sequence>
<evidence type="ECO:0000256" key="20">
    <source>
        <dbReference type="ARBA" id="ARBA00072991"/>
    </source>
</evidence>
<dbReference type="AlphaFoldDB" id="A0A671EC61"/>
<comment type="subcellular location">
    <subcellularLocation>
        <location evidence="4">Cell junction</location>
        <location evidence="4">Focal adhesion</location>
    </subcellularLocation>
    <subcellularLocation>
        <location evidence="6">Cell projection</location>
        <location evidence="6">Axon</location>
    </subcellularLocation>
    <subcellularLocation>
        <location evidence="8">Cell projection</location>
        <location evidence="8">Growth cone</location>
    </subcellularLocation>
    <subcellularLocation>
        <location evidence="7">Cell projection</location>
        <location evidence="7">Lamellipodium</location>
    </subcellularLocation>
    <subcellularLocation>
        <location evidence="1">Cell projection</location>
        <location evidence="1">Podosome</location>
    </subcellularLocation>
    <subcellularLocation>
        <location evidence="5">Cell projection</location>
        <location evidence="5">Ruffle</location>
    </subcellularLocation>
    <subcellularLocation>
        <location evidence="3">Cytoplasm</location>
        <location evidence="3">Cytoskeleton</location>
    </subcellularLocation>
    <subcellularLocation>
        <location evidence="2">Cytoplasm</location>
        <location evidence="2">Myofibril</location>
        <location evidence="2">Sarcomere</location>
        <location evidence="2">Z line</location>
    </subcellularLocation>
</comment>
<dbReference type="InterPro" id="IPR007110">
    <property type="entry name" value="Ig-like_dom"/>
</dbReference>
<evidence type="ECO:0000256" key="13">
    <source>
        <dbReference type="ARBA" id="ARBA00023157"/>
    </source>
</evidence>
<reference evidence="24 25" key="1">
    <citation type="journal article" date="2015" name="Annu Rev Anim Biosci">
        <title>The Genome 10K Project: a way forward.</title>
        <authorList>
            <person name="Koepfli K.P."/>
            <person name="Paten B."/>
            <person name="O'Brien S.J."/>
            <person name="Koepfli K.P."/>
            <person name="Paten B."/>
            <person name="Antunes A."/>
            <person name="Belov K."/>
            <person name="Bustamante C."/>
            <person name="Castoe T.A."/>
            <person name="Clawson H."/>
            <person name="Crawford A.J."/>
            <person name="Diekhans M."/>
            <person name="Distel D."/>
            <person name="Durbin R."/>
            <person name="Earl D."/>
            <person name="Fujita M.K."/>
            <person name="Gamble T."/>
            <person name="Georges A."/>
            <person name="Gemmell N."/>
            <person name="Gilbert M.T."/>
            <person name="Graves J.M."/>
            <person name="Green R.E."/>
            <person name="Hickey G."/>
            <person name="Jarvis E.D."/>
            <person name="Johnson W."/>
            <person name="Komissarov A."/>
            <person name="Korf I."/>
            <person name="Kuhn R."/>
            <person name="Larkin D.M."/>
            <person name="Lewin H."/>
            <person name="Lopez J.V."/>
            <person name="Ma J."/>
            <person name="Marques-Bonet T."/>
            <person name="Miller W."/>
            <person name="Murphy R."/>
            <person name="Pevzner P."/>
            <person name="Shapiro B."/>
            <person name="Steiner C."/>
            <person name="Tamazian G."/>
            <person name="Venkatesh B."/>
            <person name="Wang J."/>
            <person name="Wayne R."/>
            <person name="Wiley E."/>
            <person name="Yang H."/>
            <person name="Zhang G."/>
            <person name="Haussler D."/>
            <person name="Ryder O."/>
            <person name="O'Brien S.J."/>
        </authorList>
    </citation>
    <scope>NUCLEOTIDE SEQUENCE</scope>
</reference>
<dbReference type="PROSITE" id="PS50835">
    <property type="entry name" value="IG_LIKE"/>
    <property type="match status" value="5"/>
</dbReference>
<comment type="subunit">
    <text evidence="19">Interacts with EPS8. Interacts with LASP1. Interacts with VASP. Interacts with ACTN. Interacts with SORBS2. Interacts with PFN1. Interacts with LPP. Interacts with SPIN90. Interacts with SRC. Interacts with EZR. Interacts with RAI14.</text>
</comment>
<evidence type="ECO:0000256" key="18">
    <source>
        <dbReference type="ARBA" id="ARBA00061540"/>
    </source>
</evidence>
<dbReference type="GeneTree" id="ENSGT00940000153441"/>
<feature type="domain" description="Ig-like" evidence="22">
    <location>
        <begin position="266"/>
        <end position="355"/>
    </location>
</feature>
<keyword evidence="14" id="KW-0009">Actin-binding</keyword>
<dbReference type="GO" id="GO:0016477">
    <property type="term" value="P:cell migration"/>
    <property type="evidence" value="ECO:0007669"/>
    <property type="project" value="InterPro"/>
</dbReference>
<keyword evidence="25" id="KW-1185">Reference proteome</keyword>
<dbReference type="Ensembl" id="ENSRFET00010011884.1">
    <property type="protein sequence ID" value="ENSRFEP00010010871.1"/>
    <property type="gene ID" value="ENSRFEG00010006988.1"/>
</dbReference>
<dbReference type="EMBL" id="JACAGC010000017">
    <property type="protein sequence ID" value="KAF6306835.1"/>
    <property type="molecule type" value="Genomic_DNA"/>
</dbReference>
<feature type="region of interest" description="Disordered" evidence="21">
    <location>
        <begin position="722"/>
        <end position="743"/>
    </location>
</feature>
<evidence type="ECO:0000256" key="6">
    <source>
        <dbReference type="ARBA" id="ARBA00004489"/>
    </source>
</evidence>
<dbReference type="PANTHER" id="PTHR47633">
    <property type="entry name" value="IMMUNOGLOBULIN"/>
    <property type="match status" value="1"/>
</dbReference>
<evidence type="ECO:0000259" key="22">
    <source>
        <dbReference type="PROSITE" id="PS50835"/>
    </source>
</evidence>
<reference evidence="24 25" key="3">
    <citation type="submission" date="2018-12" db="EMBL/GenBank/DDBJ databases">
        <title>G10K-VGP greater horseshoe bat female genome, primary haplotype.</title>
        <authorList>
            <person name="Teeling E."/>
            <person name="Myers G."/>
            <person name="Vernes S."/>
            <person name="Pippel M."/>
            <person name="Winkler S."/>
            <person name="Fedrigo O."/>
            <person name="Rhie A."/>
            <person name="Koren S."/>
            <person name="Phillippy A."/>
            <person name="Lewin H."/>
            <person name="Damas J."/>
            <person name="Howe K."/>
            <person name="Mountcastle J."/>
            <person name="Jarvis E.D."/>
        </authorList>
    </citation>
    <scope>NUCLEOTIDE SEQUENCE [LARGE SCALE GENOMIC DNA]</scope>
</reference>
<dbReference type="CDD" id="cd05893">
    <property type="entry name" value="IgI_1_Palladin_C"/>
    <property type="match status" value="1"/>
</dbReference>
<dbReference type="GO" id="GO:0001725">
    <property type="term" value="C:stress fiber"/>
    <property type="evidence" value="ECO:0007669"/>
    <property type="project" value="UniProtKB-ARBA"/>
</dbReference>
<dbReference type="GO" id="GO:0001726">
    <property type="term" value="C:ruffle"/>
    <property type="evidence" value="ECO:0007669"/>
    <property type="project" value="UniProtKB-SubCell"/>
</dbReference>
<keyword evidence="9" id="KW-0963">Cytoplasm</keyword>
<dbReference type="SMART" id="SM00409">
    <property type="entry name" value="IG"/>
    <property type="match status" value="5"/>
</dbReference>
<organism evidence="24 25">
    <name type="scientific">Rhinolophus ferrumequinum</name>
    <name type="common">Greater horseshoe bat</name>
    <dbReference type="NCBI Taxonomy" id="59479"/>
    <lineage>
        <taxon>Eukaryota</taxon>
        <taxon>Metazoa</taxon>
        <taxon>Chordata</taxon>
        <taxon>Craniata</taxon>
        <taxon>Vertebrata</taxon>
        <taxon>Euteleostomi</taxon>
        <taxon>Mammalia</taxon>
        <taxon>Eutheria</taxon>
        <taxon>Laurasiatheria</taxon>
        <taxon>Chiroptera</taxon>
        <taxon>Yinpterochiroptera</taxon>
        <taxon>Rhinolophoidea</taxon>
        <taxon>Rhinolophidae</taxon>
        <taxon>Rhinolophinae</taxon>
        <taxon>Rhinolophus</taxon>
    </lineage>
</organism>
<dbReference type="InterPro" id="IPR003598">
    <property type="entry name" value="Ig_sub2"/>
</dbReference>
<evidence type="ECO:0000256" key="3">
    <source>
        <dbReference type="ARBA" id="ARBA00004245"/>
    </source>
</evidence>
<dbReference type="GO" id="GO:0030426">
    <property type="term" value="C:growth cone"/>
    <property type="evidence" value="ECO:0007669"/>
    <property type="project" value="UniProtKB-SubCell"/>
</dbReference>
<evidence type="ECO:0000313" key="24">
    <source>
        <dbReference type="Ensembl" id="ENSRFEP00010010871.1"/>
    </source>
</evidence>
<accession>A0A671EC61</accession>
<evidence type="ECO:0000256" key="14">
    <source>
        <dbReference type="ARBA" id="ARBA00023203"/>
    </source>
</evidence>
<evidence type="ECO:0000256" key="12">
    <source>
        <dbReference type="ARBA" id="ARBA00022949"/>
    </source>
</evidence>
<dbReference type="SMART" id="SM00408">
    <property type="entry name" value="IGc2"/>
    <property type="match status" value="5"/>
</dbReference>
<dbReference type="GO" id="GO:0030036">
    <property type="term" value="P:actin cytoskeleton organization"/>
    <property type="evidence" value="ECO:0007669"/>
    <property type="project" value="InterPro"/>
</dbReference>
<evidence type="ECO:0000256" key="11">
    <source>
        <dbReference type="ARBA" id="ARBA00022737"/>
    </source>
</evidence>
<dbReference type="InterPro" id="IPR036179">
    <property type="entry name" value="Ig-like_dom_sf"/>
</dbReference>
<dbReference type="FunFam" id="2.60.40.10:FF:000399">
    <property type="entry name" value="myopalladin isoform X1"/>
    <property type="match status" value="1"/>
</dbReference>
<feature type="compositionally biased region" description="Low complexity" evidence="21">
    <location>
        <begin position="886"/>
        <end position="896"/>
    </location>
</feature>
<evidence type="ECO:0000313" key="26">
    <source>
        <dbReference type="Proteomes" id="UP000585614"/>
    </source>
</evidence>
<protein>
    <recommendedName>
        <fullName evidence="20">Palladin</fullName>
    </recommendedName>
</protein>
<dbReference type="Pfam" id="PF07679">
    <property type="entry name" value="I-set"/>
    <property type="match status" value="5"/>
</dbReference>
<dbReference type="FunFam" id="2.60.40.10:FF:001108">
    <property type="entry name" value="palladin isoform X2"/>
    <property type="match status" value="1"/>
</dbReference>
<keyword evidence="12" id="KW-0965">Cell junction</keyword>
<evidence type="ECO:0000256" key="7">
    <source>
        <dbReference type="ARBA" id="ARBA00004510"/>
    </source>
</evidence>
<dbReference type="GO" id="GO:0002102">
    <property type="term" value="C:podosome"/>
    <property type="evidence" value="ECO:0007669"/>
    <property type="project" value="UniProtKB-SubCell"/>
</dbReference>
<dbReference type="CDD" id="cd05892">
    <property type="entry name" value="IgI_Myotilin_C"/>
    <property type="match status" value="1"/>
</dbReference>
<keyword evidence="10" id="KW-0597">Phosphoprotein</keyword>
<feature type="region of interest" description="Disordered" evidence="21">
    <location>
        <begin position="178"/>
        <end position="225"/>
    </location>
</feature>
<reference evidence="23 26" key="4">
    <citation type="journal article" date="2020" name="Nature">
        <title>Six reference-quality genomes reveal evolution of bat adaptations.</title>
        <authorList>
            <person name="Jebb D."/>
            <person name="Huang Z."/>
            <person name="Pippel M."/>
            <person name="Hughes G.M."/>
            <person name="Lavrichenko K."/>
            <person name="Devanna P."/>
            <person name="Winkler S."/>
            <person name="Jermiin L.S."/>
            <person name="Skirmuntt E.C."/>
            <person name="Katzourakis A."/>
            <person name="Burkitt-Gray L."/>
            <person name="Ray D.A."/>
            <person name="Sullivan K.A.M."/>
            <person name="Roscito J.G."/>
            <person name="Kirilenko B.M."/>
            <person name="Davalos L.M."/>
            <person name="Corthals A.P."/>
            <person name="Power M.L."/>
            <person name="Jones G."/>
            <person name="Ransome R.D."/>
            <person name="Dechmann D.K.N."/>
            <person name="Locatelli A.G."/>
            <person name="Puechmaille S.J."/>
            <person name="Fedrigo O."/>
            <person name="Jarvis E.D."/>
            <person name="Hiller M."/>
            <person name="Vernes S.C."/>
            <person name="Myers E.W."/>
            <person name="Teeling E.C."/>
        </authorList>
    </citation>
    <scope>NUCLEOTIDE SEQUENCE [LARGE SCALE GENOMIC DNA]</scope>
    <source>
        <strain evidence="23">MRhiFer1</strain>
        <tissue evidence="23">Lung</tissue>
    </source>
</reference>
<reference evidence="24" key="5">
    <citation type="submission" date="2025-05" db="UniProtKB">
        <authorList>
            <consortium name="Ensembl"/>
        </authorList>
    </citation>
    <scope>IDENTIFICATION</scope>
</reference>
<dbReference type="GO" id="GO:0004672">
    <property type="term" value="F:protein kinase activity"/>
    <property type="evidence" value="ECO:0007669"/>
    <property type="project" value="TreeGrafter"/>
</dbReference>
<dbReference type="GO" id="GO:0005925">
    <property type="term" value="C:focal adhesion"/>
    <property type="evidence" value="ECO:0007669"/>
    <property type="project" value="UniProtKB-SubCell"/>
</dbReference>
<keyword evidence="15" id="KW-0206">Cytoskeleton</keyword>
<comment type="similarity">
    <text evidence="18">Belongs to the myotilin/palladin family.</text>
</comment>
<evidence type="ECO:0000313" key="25">
    <source>
        <dbReference type="Proteomes" id="UP000472240"/>
    </source>
</evidence>
<keyword evidence="13" id="KW-1015">Disulfide bond</keyword>
<feature type="compositionally biased region" description="Polar residues" evidence="21">
    <location>
        <begin position="382"/>
        <end position="394"/>
    </location>
</feature>
<dbReference type="InterPro" id="IPR033017">
    <property type="entry name" value="Palladin_C"/>
</dbReference>
<feature type="domain" description="Ig-like" evidence="22">
    <location>
        <begin position="789"/>
        <end position="873"/>
    </location>
</feature>